<name>A0A1I7U2M4_9PELO</name>
<dbReference type="AlphaFoldDB" id="A0A1I7U2M4"/>
<evidence type="ECO:0000313" key="1">
    <source>
        <dbReference type="Proteomes" id="UP000095282"/>
    </source>
</evidence>
<dbReference type="WBParaSite" id="Csp11.Scaffold629.g14225.t1">
    <property type="protein sequence ID" value="Csp11.Scaffold629.g14225.t1"/>
    <property type="gene ID" value="Csp11.Scaffold629.g14225"/>
</dbReference>
<protein>
    <submittedName>
        <fullName evidence="2">FTH domain-containing protein</fullName>
    </submittedName>
</protein>
<dbReference type="eggNOG" id="ENOG502TI6V">
    <property type="taxonomic scope" value="Eukaryota"/>
</dbReference>
<keyword evidence="1" id="KW-1185">Reference proteome</keyword>
<evidence type="ECO:0000313" key="2">
    <source>
        <dbReference type="WBParaSite" id="Csp11.Scaffold629.g14225.t1"/>
    </source>
</evidence>
<accession>A0A1I7U2M4</accession>
<dbReference type="Proteomes" id="UP000095282">
    <property type="component" value="Unplaced"/>
</dbReference>
<organism evidence="1 2">
    <name type="scientific">Caenorhabditis tropicalis</name>
    <dbReference type="NCBI Taxonomy" id="1561998"/>
    <lineage>
        <taxon>Eukaryota</taxon>
        <taxon>Metazoa</taxon>
        <taxon>Ecdysozoa</taxon>
        <taxon>Nematoda</taxon>
        <taxon>Chromadorea</taxon>
        <taxon>Rhabditida</taxon>
        <taxon>Rhabditina</taxon>
        <taxon>Rhabditomorpha</taxon>
        <taxon>Rhabditoidea</taxon>
        <taxon>Rhabditidae</taxon>
        <taxon>Peloderinae</taxon>
        <taxon>Caenorhabditis</taxon>
    </lineage>
</organism>
<sequence length="145" mass="16282">MIGNCVIMTTPKPSCCLLAIVSRKASTGRESNSFLSVGNTMSMMMLSYRNPPQLPVNLPCKKWRIKCESHTAYVLNLLNSIPFNCDLLDIEIDNGTFGDIVDIEQVRTAKTLSLKMSDPTMELGMTEDQIRKFKAEKLYLNSVKQ</sequence>
<proteinExistence type="predicted"/>
<reference evidence="2" key="1">
    <citation type="submission" date="2016-11" db="UniProtKB">
        <authorList>
            <consortium name="WormBaseParasite"/>
        </authorList>
    </citation>
    <scope>IDENTIFICATION</scope>
</reference>